<proteinExistence type="predicted"/>
<organism evidence="3 4">
    <name type="scientific">Desulfosporosinus lacus DSM 15449</name>
    <dbReference type="NCBI Taxonomy" id="1121420"/>
    <lineage>
        <taxon>Bacteria</taxon>
        <taxon>Bacillati</taxon>
        <taxon>Bacillota</taxon>
        <taxon>Clostridia</taxon>
        <taxon>Eubacteriales</taxon>
        <taxon>Desulfitobacteriaceae</taxon>
        <taxon>Desulfosporosinus</taxon>
    </lineage>
</organism>
<dbReference type="EMBL" id="FQXJ01000005">
    <property type="protein sequence ID" value="SHH86042.1"/>
    <property type="molecule type" value="Genomic_DNA"/>
</dbReference>
<name>A0A1M5WEX4_9FIRM</name>
<dbReference type="AlphaFoldDB" id="A0A1M5WEX4"/>
<evidence type="ECO:0000313" key="4">
    <source>
        <dbReference type="Proteomes" id="UP000183954"/>
    </source>
</evidence>
<dbReference type="OrthoDB" id="9883420at2"/>
<evidence type="ECO:0000256" key="2">
    <source>
        <dbReference type="SAM" id="SignalP"/>
    </source>
</evidence>
<dbReference type="RefSeq" id="WP_073029162.1">
    <property type="nucleotide sequence ID" value="NZ_FQXJ01000005.1"/>
</dbReference>
<evidence type="ECO:0000256" key="1">
    <source>
        <dbReference type="SAM" id="MobiDB-lite"/>
    </source>
</evidence>
<feature type="signal peptide" evidence="2">
    <location>
        <begin position="1"/>
        <end position="28"/>
    </location>
</feature>
<feature type="compositionally biased region" description="Basic and acidic residues" evidence="1">
    <location>
        <begin position="73"/>
        <end position="83"/>
    </location>
</feature>
<gene>
    <name evidence="3" type="ORF">SAMN02746098_01587</name>
</gene>
<accession>A0A1M5WEX4</accession>
<feature type="region of interest" description="Disordered" evidence="1">
    <location>
        <begin position="50"/>
        <end position="83"/>
    </location>
</feature>
<sequence length="102" mass="11148">MIPAVPPLIKVMTVVLAGSIVLSPVPQAEPAQAGIANKITQKIIKEIHEKKKQDENPNYKPKKKLPIIGGYKPGKDLLPKGTTPEKVRSKIWSSIKSDLGFK</sequence>
<protein>
    <submittedName>
        <fullName evidence="3">Uncharacterized protein</fullName>
    </submittedName>
</protein>
<reference evidence="4" key="1">
    <citation type="submission" date="2016-11" db="EMBL/GenBank/DDBJ databases">
        <authorList>
            <person name="Varghese N."/>
            <person name="Submissions S."/>
        </authorList>
    </citation>
    <scope>NUCLEOTIDE SEQUENCE [LARGE SCALE GENOMIC DNA]</scope>
    <source>
        <strain evidence="4">DSM 15449</strain>
    </source>
</reference>
<evidence type="ECO:0000313" key="3">
    <source>
        <dbReference type="EMBL" id="SHH86042.1"/>
    </source>
</evidence>
<dbReference type="STRING" id="1121420.SAMN02746098_01587"/>
<feature type="chain" id="PRO_5038486837" evidence="2">
    <location>
        <begin position="29"/>
        <end position="102"/>
    </location>
</feature>
<keyword evidence="4" id="KW-1185">Reference proteome</keyword>
<keyword evidence="2" id="KW-0732">Signal</keyword>
<dbReference type="Proteomes" id="UP000183954">
    <property type="component" value="Unassembled WGS sequence"/>
</dbReference>